<protein>
    <submittedName>
        <fullName evidence="1">(rape) hypothetical protein</fullName>
    </submittedName>
</protein>
<dbReference type="Proteomes" id="UP001295469">
    <property type="component" value="Chromosome C08"/>
</dbReference>
<evidence type="ECO:0000313" key="1">
    <source>
        <dbReference type="EMBL" id="CAF2105132.1"/>
    </source>
</evidence>
<dbReference type="AlphaFoldDB" id="A0A816TT30"/>
<proteinExistence type="predicted"/>
<sequence>MGNAIRVLSNLGFTVTLKLIMETLNLSNSTNIDIHYMLGSEFRLVCDPKDFLCPMTNHYEARRIHVFLPLKAPRVAKGTRTQDGTYSCESFTTKLRPLG</sequence>
<dbReference type="EMBL" id="HG994372">
    <property type="protein sequence ID" value="CAF2105132.1"/>
    <property type="molecule type" value="Genomic_DNA"/>
</dbReference>
<organism evidence="1">
    <name type="scientific">Brassica napus</name>
    <name type="common">Rape</name>
    <dbReference type="NCBI Taxonomy" id="3708"/>
    <lineage>
        <taxon>Eukaryota</taxon>
        <taxon>Viridiplantae</taxon>
        <taxon>Streptophyta</taxon>
        <taxon>Embryophyta</taxon>
        <taxon>Tracheophyta</taxon>
        <taxon>Spermatophyta</taxon>
        <taxon>Magnoliopsida</taxon>
        <taxon>eudicotyledons</taxon>
        <taxon>Gunneridae</taxon>
        <taxon>Pentapetalae</taxon>
        <taxon>rosids</taxon>
        <taxon>malvids</taxon>
        <taxon>Brassicales</taxon>
        <taxon>Brassicaceae</taxon>
        <taxon>Brassiceae</taxon>
        <taxon>Brassica</taxon>
    </lineage>
</organism>
<reference evidence="1" key="1">
    <citation type="submission" date="2021-01" db="EMBL/GenBank/DDBJ databases">
        <authorList>
            <consortium name="Genoscope - CEA"/>
            <person name="William W."/>
        </authorList>
    </citation>
    <scope>NUCLEOTIDE SEQUENCE</scope>
</reference>
<name>A0A816TT30_BRANA</name>
<accession>A0A816TT30</accession>
<gene>
    <name evidence="1" type="ORF">DARMORV10_C08P00570.1</name>
</gene>